<dbReference type="Proteomes" id="UP001163823">
    <property type="component" value="Chromosome 13"/>
</dbReference>
<dbReference type="PANTHER" id="PTHR48045:SF26">
    <property type="entry name" value="UDP-GLYCOSYLTRANSFERASE 74E2-LIKE"/>
    <property type="match status" value="1"/>
</dbReference>
<reference evidence="2" key="1">
    <citation type="journal article" date="2023" name="Science">
        <title>Elucidation of the pathway for biosynthesis of saponin adjuvants from the soapbark tree.</title>
        <authorList>
            <person name="Reed J."/>
            <person name="Orme A."/>
            <person name="El-Demerdash A."/>
            <person name="Owen C."/>
            <person name="Martin L.B.B."/>
            <person name="Misra R.C."/>
            <person name="Kikuchi S."/>
            <person name="Rejzek M."/>
            <person name="Martin A.C."/>
            <person name="Harkess A."/>
            <person name="Leebens-Mack J."/>
            <person name="Louveau T."/>
            <person name="Stephenson M.J."/>
            <person name="Osbourn A."/>
        </authorList>
    </citation>
    <scope>NUCLEOTIDE SEQUENCE</scope>
    <source>
        <strain evidence="2">S10</strain>
    </source>
</reference>
<protein>
    <submittedName>
        <fullName evidence="2">Glycosyltransferase</fullName>
    </submittedName>
</protein>
<proteinExistence type="predicted"/>
<evidence type="ECO:0000313" key="2">
    <source>
        <dbReference type="EMBL" id="KAJ7946107.1"/>
    </source>
</evidence>
<dbReference type="EMBL" id="JARAOO010000013">
    <property type="protein sequence ID" value="KAJ7946107.1"/>
    <property type="molecule type" value="Genomic_DNA"/>
</dbReference>
<feature type="region of interest" description="Disordered" evidence="1">
    <location>
        <begin position="41"/>
        <end position="66"/>
    </location>
</feature>
<evidence type="ECO:0000256" key="1">
    <source>
        <dbReference type="SAM" id="MobiDB-lite"/>
    </source>
</evidence>
<accession>A0AAD7P8M1</accession>
<dbReference type="Gene3D" id="3.40.50.2000">
    <property type="entry name" value="Glycogen Phosphorylase B"/>
    <property type="match status" value="2"/>
</dbReference>
<dbReference type="SUPFAM" id="SSF53756">
    <property type="entry name" value="UDP-Glycosyltransferase/glycogen phosphorylase"/>
    <property type="match status" value="1"/>
</dbReference>
<comment type="caution">
    <text evidence="2">The sequence shown here is derived from an EMBL/GenBank/DDBJ whole genome shotgun (WGS) entry which is preliminary data.</text>
</comment>
<name>A0AAD7P8M1_QUISA</name>
<dbReference type="AlphaFoldDB" id="A0AAD7P8M1"/>
<evidence type="ECO:0000313" key="3">
    <source>
        <dbReference type="Proteomes" id="UP001163823"/>
    </source>
</evidence>
<dbReference type="PANTHER" id="PTHR48045">
    <property type="entry name" value="UDP-GLYCOSYLTRANSFERASE 72B1"/>
    <property type="match status" value="1"/>
</dbReference>
<organism evidence="2 3">
    <name type="scientific">Quillaja saponaria</name>
    <name type="common">Soap bark tree</name>
    <dbReference type="NCBI Taxonomy" id="32244"/>
    <lineage>
        <taxon>Eukaryota</taxon>
        <taxon>Viridiplantae</taxon>
        <taxon>Streptophyta</taxon>
        <taxon>Embryophyta</taxon>
        <taxon>Tracheophyta</taxon>
        <taxon>Spermatophyta</taxon>
        <taxon>Magnoliopsida</taxon>
        <taxon>eudicotyledons</taxon>
        <taxon>Gunneridae</taxon>
        <taxon>Pentapetalae</taxon>
        <taxon>rosids</taxon>
        <taxon>fabids</taxon>
        <taxon>Fabales</taxon>
        <taxon>Quillajaceae</taxon>
        <taxon>Quillaja</taxon>
    </lineage>
</organism>
<gene>
    <name evidence="2" type="ORF">O6P43_031077</name>
</gene>
<keyword evidence="3" id="KW-1185">Reference proteome</keyword>
<dbReference type="KEGG" id="qsa:O6P43_031077"/>
<sequence>MLFAIEARKLNTAAVRNKDGTFGFQKHFLYQKVVKSSESSLGVGGKVHNKKNPTRAHANSSGPSPGVPMIAYPQWTDQPTNAKLIADVFHVALRLNSDSKGFVETEQVEKTIEQVMNSGPISEELKKNAAASKAAAREATVDGGSSDRNIQLFVDEVIGFSSRSTF</sequence>